<dbReference type="EMBL" id="CP151762">
    <property type="protein sequence ID" value="WZU62406.1"/>
    <property type="molecule type" value="Genomic_DNA"/>
</dbReference>
<name>A0AAN0LZH0_9RHOB</name>
<protein>
    <submittedName>
        <fullName evidence="1">DUF4188 domain-containing protein</fullName>
    </submittedName>
</protein>
<accession>A0AAN0LZH0</accession>
<keyword evidence="2" id="KW-1185">Reference proteome</keyword>
<evidence type="ECO:0000313" key="2">
    <source>
        <dbReference type="Proteomes" id="UP001451782"/>
    </source>
</evidence>
<dbReference type="Pfam" id="PF13826">
    <property type="entry name" value="Monooxy_af470-like"/>
    <property type="match status" value="1"/>
</dbReference>
<organism evidence="1 2">
    <name type="scientific">Yoonia algicola</name>
    <dbReference type="NCBI Taxonomy" id="3137368"/>
    <lineage>
        <taxon>Bacteria</taxon>
        <taxon>Pseudomonadati</taxon>
        <taxon>Pseudomonadota</taxon>
        <taxon>Alphaproteobacteria</taxon>
        <taxon>Rhodobacterales</taxon>
        <taxon>Paracoccaceae</taxon>
        <taxon>Yoonia</taxon>
    </lineage>
</organism>
<proteinExistence type="predicted"/>
<dbReference type="InterPro" id="IPR025444">
    <property type="entry name" value="Monooxy_af470"/>
</dbReference>
<dbReference type="AlphaFoldDB" id="A0AAN0LZH0"/>
<dbReference type="Gene3D" id="3.30.70.100">
    <property type="match status" value="1"/>
</dbReference>
<dbReference type="SUPFAM" id="SSF54909">
    <property type="entry name" value="Dimeric alpha+beta barrel"/>
    <property type="match status" value="1"/>
</dbReference>
<dbReference type="KEGG" id="yag:AABB28_10890"/>
<dbReference type="InterPro" id="IPR011008">
    <property type="entry name" value="Dimeric_a/b-barrel"/>
</dbReference>
<evidence type="ECO:0000313" key="1">
    <source>
        <dbReference type="EMBL" id="WZU62406.1"/>
    </source>
</evidence>
<dbReference type="RefSeq" id="WP_342068812.1">
    <property type="nucleotide sequence ID" value="NZ_CP151762.1"/>
</dbReference>
<sequence>MLSASFIFTETDLDEEFFQLDGLIAEAAETTPGFLGKENWVTADGVKKNSIYYWEDQAALKAFSSHPLHLEAKKQYEKWYGGFHVVISEVLKSYGDGALAHVTPNNRPVKRGKTP</sequence>
<reference evidence="1 2" key="1">
    <citation type="submission" date="2024-04" db="EMBL/GenBank/DDBJ databases">
        <title>Phylogenomic analyses of a clade within the roseobacter group suggest taxonomic reassignments of species of the genera Aestuariivita, Citreicella, Loktanella, Nautella, Pelagibaca, Ruegeria, Thalassobius, Thiobacimonas and Tropicibacter, and the proposal o.</title>
        <authorList>
            <person name="Jeon C.O."/>
        </authorList>
    </citation>
    <scope>NUCLEOTIDE SEQUENCE [LARGE SCALE GENOMIC DNA]</scope>
    <source>
        <strain evidence="1 2">G8-12</strain>
    </source>
</reference>
<gene>
    <name evidence="1" type="ORF">AABB28_10890</name>
</gene>
<dbReference type="Proteomes" id="UP001451782">
    <property type="component" value="Chromosome"/>
</dbReference>